<reference evidence="2" key="1">
    <citation type="submission" date="2022-01" db="EMBL/GenBank/DDBJ databases">
        <title>Genome Sequence Resource for Two Populations of Ditylenchus destructor, the Migratory Endoparasitic Phytonematode.</title>
        <authorList>
            <person name="Zhang H."/>
            <person name="Lin R."/>
            <person name="Xie B."/>
        </authorList>
    </citation>
    <scope>NUCLEOTIDE SEQUENCE</scope>
    <source>
        <strain evidence="2">BazhouSP</strain>
    </source>
</reference>
<gene>
    <name evidence="2" type="ORF">DdX_05630</name>
</gene>
<dbReference type="EMBL" id="JAKKPZ010000006">
    <property type="protein sequence ID" value="KAI1720246.1"/>
    <property type="molecule type" value="Genomic_DNA"/>
</dbReference>
<organism evidence="2 3">
    <name type="scientific">Ditylenchus destructor</name>
    <dbReference type="NCBI Taxonomy" id="166010"/>
    <lineage>
        <taxon>Eukaryota</taxon>
        <taxon>Metazoa</taxon>
        <taxon>Ecdysozoa</taxon>
        <taxon>Nematoda</taxon>
        <taxon>Chromadorea</taxon>
        <taxon>Rhabditida</taxon>
        <taxon>Tylenchina</taxon>
        <taxon>Tylenchomorpha</taxon>
        <taxon>Sphaerularioidea</taxon>
        <taxon>Anguinidae</taxon>
        <taxon>Anguininae</taxon>
        <taxon>Ditylenchus</taxon>
    </lineage>
</organism>
<name>A0AAD4N9K0_9BILA</name>
<sequence length="215" mass="25345">MELNRQIREKVRQSSWRPVPYRNGGSPNDTFGEIVTDSFEEVKRLGRSASHCNLYDMYCPKLGNLRVSSSYSALQPSNGMEYGNRRVESDLRPFHAYKTKQGEWRLLKEKQQKPLSSRWGAPKSQPESMQMPMAPTCRRQYPVPADCTRFENFSRYWNGRAKGVEFYSEPFLHEPEQDKYEIVEDRRYERMFWGPVFIKSQPSARHARQVLLTAY</sequence>
<feature type="region of interest" description="Disordered" evidence="1">
    <location>
        <begin position="1"/>
        <end position="29"/>
    </location>
</feature>
<proteinExistence type="predicted"/>
<feature type="region of interest" description="Disordered" evidence="1">
    <location>
        <begin position="111"/>
        <end position="131"/>
    </location>
</feature>
<evidence type="ECO:0000313" key="3">
    <source>
        <dbReference type="Proteomes" id="UP001201812"/>
    </source>
</evidence>
<evidence type="ECO:0000313" key="2">
    <source>
        <dbReference type="EMBL" id="KAI1720246.1"/>
    </source>
</evidence>
<evidence type="ECO:0000256" key="1">
    <source>
        <dbReference type="SAM" id="MobiDB-lite"/>
    </source>
</evidence>
<protein>
    <submittedName>
        <fullName evidence="2">Uncharacterized protein</fullName>
    </submittedName>
</protein>
<feature type="compositionally biased region" description="Basic and acidic residues" evidence="1">
    <location>
        <begin position="1"/>
        <end position="12"/>
    </location>
</feature>
<comment type="caution">
    <text evidence="2">The sequence shown here is derived from an EMBL/GenBank/DDBJ whole genome shotgun (WGS) entry which is preliminary data.</text>
</comment>
<dbReference type="Proteomes" id="UP001201812">
    <property type="component" value="Unassembled WGS sequence"/>
</dbReference>
<accession>A0AAD4N9K0</accession>
<dbReference type="AlphaFoldDB" id="A0AAD4N9K0"/>
<keyword evidence="3" id="KW-1185">Reference proteome</keyword>